<feature type="region of interest" description="Disordered" evidence="6">
    <location>
        <begin position="899"/>
        <end position="1007"/>
    </location>
</feature>
<dbReference type="SUPFAM" id="SSF56059">
    <property type="entry name" value="Glutathione synthetase ATP-binding domain-like"/>
    <property type="match status" value="1"/>
</dbReference>
<evidence type="ECO:0000256" key="3">
    <source>
        <dbReference type="ARBA" id="ARBA00022840"/>
    </source>
</evidence>
<organism evidence="7 8">
    <name type="scientific">Blattamonas nauphoetae</name>
    <dbReference type="NCBI Taxonomy" id="2049346"/>
    <lineage>
        <taxon>Eukaryota</taxon>
        <taxon>Metamonada</taxon>
        <taxon>Preaxostyla</taxon>
        <taxon>Oxymonadida</taxon>
        <taxon>Blattamonas</taxon>
    </lineage>
</organism>
<reference evidence="7 8" key="1">
    <citation type="journal article" date="2022" name="bioRxiv">
        <title>Genomics of Preaxostyla Flagellates Illuminates Evolutionary Transitions and the Path Towards Mitochondrial Loss.</title>
        <authorList>
            <person name="Novak L.V.F."/>
            <person name="Treitli S.C."/>
            <person name="Pyrih J."/>
            <person name="Halakuc P."/>
            <person name="Pipaliya S.V."/>
            <person name="Vacek V."/>
            <person name="Brzon O."/>
            <person name="Soukal P."/>
            <person name="Eme L."/>
            <person name="Dacks J.B."/>
            <person name="Karnkowska A."/>
            <person name="Elias M."/>
            <person name="Hampl V."/>
        </authorList>
    </citation>
    <scope>NUCLEOTIDE SEQUENCE [LARGE SCALE GENOMIC DNA]</scope>
    <source>
        <strain evidence="7">NAU3</strain>
        <tissue evidence="7">Gut</tissue>
    </source>
</reference>
<dbReference type="Proteomes" id="UP001281761">
    <property type="component" value="Unassembled WGS sequence"/>
</dbReference>
<accession>A0ABQ9XQ11</accession>
<evidence type="ECO:0000313" key="7">
    <source>
        <dbReference type="EMBL" id="KAK2952195.1"/>
    </source>
</evidence>
<comment type="caution">
    <text evidence="7">The sequence shown here is derived from an EMBL/GenBank/DDBJ whole genome shotgun (WGS) entry which is preliminary data.</text>
</comment>
<proteinExistence type="predicted"/>
<feature type="compositionally biased region" description="Basic and acidic residues" evidence="6">
    <location>
        <begin position="988"/>
        <end position="998"/>
    </location>
</feature>
<dbReference type="Pfam" id="PF03133">
    <property type="entry name" value="TTL"/>
    <property type="match status" value="2"/>
</dbReference>
<evidence type="ECO:0000256" key="2">
    <source>
        <dbReference type="ARBA" id="ARBA00022741"/>
    </source>
</evidence>
<sequence length="1110" mass="126048">MWGRLPKPDYRYLNPYCRSNHFPCTFELGRKDRLHAHLSAIASRMGYLHCGFHPRTFIFPRDRLLFRKEFGKNTHQSFIIKPVAASRGIGIHVVSTSGKVLCETNTLAQEYISNPLLIRGFKFDLRLYLVITGYDPLRIYLYRDGLARFASESYNPHNTNQYSHLTNFSINKGRIKRRVEREEAMLNKENKNEKKEEDPNDLDEEEDAEEEEHRPTADEVEENSLKWRLVDLRLYLRAQLHVDDCVVMRRIQDVLIKTFISADSTFRKELRSTLVYPQNCSELYGVDIILDDTYRPWILEINTSPSMNNGTGIDGIVKGNMLSDYAFMLGHTPLGKDGVVPVIREEDVTSMNEWMKRKHDKKAEKPRLTSEKWVTINELKKKKNGASPAPPLSPTTSISPRITDSQLFPSFGFPSRNDTLSLPLVPSVLEHLSIEDKCLLQNVENEYSRRGGFQRIFPTPFNSRLYAPFFEERRYTDELVMVYLEERFKRTCGSVKPQIDNLNDPLLPKSVNKNQVKKNTQSWTCPCCLMEHEDDPLFSLSDHPLCMVPSLASPFLFDDRIKKSKFPGICLIEDEDCVPLAELKQKKKKHHRSENEDKLDSIESDYPPETPTSSNTPPSFVIHPSNTNPHRLPPSNTVTDNTLNPFISTLPSSFIPNNSRNVSVTVLPNYYTPFPVPVIPNPKQNERSKSVGVNRLAVNQSSTPSTMKVKVEPRRVFQSSGSFFEKSQTKLKEVDEIEQELNQIPPRAASSGLLELFKDVPNTDTRVSPQSSDRSLSNTLPKPKIDERPIQSVQRGRFGTIGEDQSSEPRRVVSGTFTRTLLPTQNSQWDRRPTTGLPQHTQPLLQSTARKQIVQSTPLTISQSAVRPSTSSHLSGGNVGRVQVAHGFDHTATLGRLISSLKKSPEKPGDNKEQQSDARDRPNERPTRLFTASTPLRSKKEDSSSRDEQDQLNLSSERSSDSNDTPRTDSHQSTPKPVNRHFILPDTTTRRSERKEDALIPPPSNSRHATPLINPLILRMREGSSFSEYTYTDTICFVAPATEGNFVSSDCSLVITSTNWLIHFWIYATERRGYPTTNDIASLVIALVNPSPTKSGQATSCQTTSTGYRF</sequence>
<name>A0ABQ9XQ11_9EUKA</name>
<feature type="region of interest" description="Disordered" evidence="6">
    <location>
        <begin position="859"/>
        <end position="878"/>
    </location>
</feature>
<evidence type="ECO:0000256" key="6">
    <source>
        <dbReference type="SAM" id="MobiDB-lite"/>
    </source>
</evidence>
<feature type="compositionally biased region" description="Acidic residues" evidence="6">
    <location>
        <begin position="198"/>
        <end position="210"/>
    </location>
</feature>
<feature type="region of interest" description="Disordered" evidence="6">
    <location>
        <begin position="184"/>
        <end position="219"/>
    </location>
</feature>
<keyword evidence="8" id="KW-1185">Reference proteome</keyword>
<feature type="compositionally biased region" description="Basic and acidic residues" evidence="6">
    <location>
        <begin position="958"/>
        <end position="970"/>
    </location>
</feature>
<dbReference type="Gene3D" id="3.30.470.20">
    <property type="entry name" value="ATP-grasp fold, B domain"/>
    <property type="match status" value="1"/>
</dbReference>
<feature type="region of interest" description="Disordered" evidence="6">
    <location>
        <begin position="799"/>
        <end position="841"/>
    </location>
</feature>
<dbReference type="PROSITE" id="PS51221">
    <property type="entry name" value="TTL"/>
    <property type="match status" value="1"/>
</dbReference>
<keyword evidence="1" id="KW-0436">Ligase</keyword>
<keyword evidence="2" id="KW-0547">Nucleotide-binding</keyword>
<dbReference type="PANTHER" id="PTHR12241">
    <property type="entry name" value="TUBULIN POLYGLUTAMYLASE"/>
    <property type="match status" value="1"/>
</dbReference>
<feature type="compositionally biased region" description="Polar residues" evidence="6">
    <location>
        <begin position="859"/>
        <end position="875"/>
    </location>
</feature>
<dbReference type="PANTHER" id="PTHR12241:SF145">
    <property type="entry name" value="TUBULIN POLYGLUTAMYLASE TTLL5"/>
    <property type="match status" value="1"/>
</dbReference>
<feature type="compositionally biased region" description="Polar residues" evidence="6">
    <location>
        <begin position="762"/>
        <end position="780"/>
    </location>
</feature>
<feature type="compositionally biased region" description="Basic and acidic residues" evidence="6">
    <location>
        <begin position="938"/>
        <end position="949"/>
    </location>
</feature>
<evidence type="ECO:0000256" key="5">
    <source>
        <dbReference type="ARBA" id="ARBA00049274"/>
    </source>
</evidence>
<feature type="compositionally biased region" description="Basic and acidic residues" evidence="6">
    <location>
        <begin position="184"/>
        <end position="197"/>
    </location>
</feature>
<comment type="catalytic activity">
    <reaction evidence="5">
        <text>L-glutamyl-[protein] + L-glutamate + ATP = gamma-L-glutamyl-L-glutamyl-[protein] + ADP + phosphate + H(+)</text>
        <dbReference type="Rhea" id="RHEA:60144"/>
        <dbReference type="Rhea" id="RHEA-COMP:10208"/>
        <dbReference type="Rhea" id="RHEA-COMP:15517"/>
        <dbReference type="ChEBI" id="CHEBI:15378"/>
        <dbReference type="ChEBI" id="CHEBI:29973"/>
        <dbReference type="ChEBI" id="CHEBI:29985"/>
        <dbReference type="ChEBI" id="CHEBI:30616"/>
        <dbReference type="ChEBI" id="CHEBI:43474"/>
        <dbReference type="ChEBI" id="CHEBI:143622"/>
        <dbReference type="ChEBI" id="CHEBI:456216"/>
    </reaction>
    <physiologicalReaction direction="left-to-right" evidence="5">
        <dbReference type="Rhea" id="RHEA:60145"/>
    </physiologicalReaction>
</comment>
<feature type="compositionally biased region" description="Polar residues" evidence="6">
    <location>
        <begin position="815"/>
        <end position="828"/>
    </location>
</feature>
<feature type="region of interest" description="Disordered" evidence="6">
    <location>
        <begin position="380"/>
        <end position="401"/>
    </location>
</feature>
<dbReference type="EMBL" id="JARBJD010000107">
    <property type="protein sequence ID" value="KAK2952195.1"/>
    <property type="molecule type" value="Genomic_DNA"/>
</dbReference>
<dbReference type="InterPro" id="IPR004344">
    <property type="entry name" value="TTL/TTLL_fam"/>
</dbReference>
<feature type="region of interest" description="Disordered" evidence="6">
    <location>
        <begin position="584"/>
        <end position="630"/>
    </location>
</feature>
<evidence type="ECO:0000256" key="1">
    <source>
        <dbReference type="ARBA" id="ARBA00022598"/>
    </source>
</evidence>
<feature type="region of interest" description="Disordered" evidence="6">
    <location>
        <begin position="762"/>
        <end position="784"/>
    </location>
</feature>
<keyword evidence="3" id="KW-0067">ATP-binding</keyword>
<protein>
    <recommendedName>
        <fullName evidence="4">Tubulin--tyrosine ligase-like protein 5</fullName>
    </recommendedName>
</protein>
<evidence type="ECO:0000313" key="8">
    <source>
        <dbReference type="Proteomes" id="UP001281761"/>
    </source>
</evidence>
<evidence type="ECO:0000256" key="4">
    <source>
        <dbReference type="ARBA" id="ARBA00041448"/>
    </source>
</evidence>
<feature type="compositionally biased region" description="Basic and acidic residues" evidence="6">
    <location>
        <begin position="903"/>
        <end position="927"/>
    </location>
</feature>
<gene>
    <name evidence="7" type="ORF">BLNAU_12898</name>
</gene>